<feature type="compositionally biased region" description="Low complexity" evidence="1">
    <location>
        <begin position="192"/>
        <end position="201"/>
    </location>
</feature>
<name>A0A9P6VKN5_9HELO</name>
<evidence type="ECO:0000256" key="1">
    <source>
        <dbReference type="SAM" id="MobiDB-lite"/>
    </source>
</evidence>
<feature type="compositionally biased region" description="Low complexity" evidence="1">
    <location>
        <begin position="45"/>
        <end position="59"/>
    </location>
</feature>
<evidence type="ECO:0000313" key="2">
    <source>
        <dbReference type="EMBL" id="KAG0649742.1"/>
    </source>
</evidence>
<organism evidence="2 3">
    <name type="scientific">Hyphodiscus hymeniophilus</name>
    <dbReference type="NCBI Taxonomy" id="353542"/>
    <lineage>
        <taxon>Eukaryota</taxon>
        <taxon>Fungi</taxon>
        <taxon>Dikarya</taxon>
        <taxon>Ascomycota</taxon>
        <taxon>Pezizomycotina</taxon>
        <taxon>Leotiomycetes</taxon>
        <taxon>Helotiales</taxon>
        <taxon>Hyphodiscaceae</taxon>
        <taxon>Hyphodiscus</taxon>
    </lineage>
</organism>
<feature type="region of interest" description="Disordered" evidence="1">
    <location>
        <begin position="1"/>
        <end position="100"/>
    </location>
</feature>
<sequence length="246" mass="27190">MPIRNPFAKRADVQTGLQPPSEDSPRPLSQNGTRPTFEKIDTYGSKASSAMSIQSSKSQEPVEYKMSVVNDSGVYLPPSPPEKKSFWPRRSNPLGTSTLTRDSESDIEAFSISRESFDSYRRSFDISAKSPIIPQESFGRQSLDSARLQRLPRSAIGERRFERQPPTAEEGFEEVGLNDEQAKQQTKKKGFFSKFGEGSESTNPQSPTSSRFHLPGRKRGQSGVGEELGNIQRPGTAGAEDIKGTK</sequence>
<feature type="region of interest" description="Disordered" evidence="1">
    <location>
        <begin position="137"/>
        <end position="246"/>
    </location>
</feature>
<keyword evidence="3" id="KW-1185">Reference proteome</keyword>
<comment type="caution">
    <text evidence="2">The sequence shown here is derived from an EMBL/GenBank/DDBJ whole genome shotgun (WGS) entry which is preliminary data.</text>
</comment>
<evidence type="ECO:0000313" key="3">
    <source>
        <dbReference type="Proteomes" id="UP000785200"/>
    </source>
</evidence>
<proteinExistence type="predicted"/>
<gene>
    <name evidence="2" type="ORF">D0Z07_3929</name>
</gene>
<feature type="compositionally biased region" description="Polar residues" evidence="1">
    <location>
        <begin position="202"/>
        <end position="211"/>
    </location>
</feature>
<dbReference type="EMBL" id="VNKQ01000007">
    <property type="protein sequence ID" value="KAG0649742.1"/>
    <property type="molecule type" value="Genomic_DNA"/>
</dbReference>
<protein>
    <submittedName>
        <fullName evidence="2">Uncharacterized protein</fullName>
    </submittedName>
</protein>
<dbReference type="Proteomes" id="UP000785200">
    <property type="component" value="Unassembled WGS sequence"/>
</dbReference>
<dbReference type="OrthoDB" id="5397330at2759"/>
<dbReference type="AlphaFoldDB" id="A0A9P6VKN5"/>
<reference evidence="2" key="1">
    <citation type="submission" date="2019-07" db="EMBL/GenBank/DDBJ databases">
        <title>Hyphodiscus hymeniophilus genome sequencing and assembly.</title>
        <authorList>
            <person name="Kramer G."/>
            <person name="Nodwell J."/>
        </authorList>
    </citation>
    <scope>NUCLEOTIDE SEQUENCE</scope>
    <source>
        <strain evidence="2">ATCC 34498</strain>
    </source>
</reference>
<accession>A0A9P6VKN5</accession>